<reference evidence="3 4" key="1">
    <citation type="submission" date="2024-09" db="EMBL/GenBank/DDBJ databases">
        <authorList>
            <person name="Sun Q."/>
            <person name="Mori K."/>
        </authorList>
    </citation>
    <scope>NUCLEOTIDE SEQUENCE [LARGE SCALE GENOMIC DNA]</scope>
    <source>
        <strain evidence="3 4">KCTC 52403</strain>
    </source>
</reference>
<feature type="domain" description="Transposase IS110-like N-terminal" evidence="1">
    <location>
        <begin position="9"/>
        <end position="153"/>
    </location>
</feature>
<dbReference type="NCBIfam" id="NF033542">
    <property type="entry name" value="transpos_IS110"/>
    <property type="match status" value="1"/>
</dbReference>
<sequence>MTMQQGLVAFDVGARTHAFAATVGGREETGEVSNTPEAIARFLARLQARCGRLRVVMESTGIYYLDLAVQVVEAGAEVMVLNPKAAHHFAKAMSQRSKTDALDARMLLTYLQRMDFVPWQPPARQMLELRQLGRHLCRLAEQKVRLKNQLHALGSTRTSPQVVIEDVQEDLATLERRIDRLSAEALTRVRADAAIAERFDALDSITGVGTTSALALLAELLVLPRDMNSRACVCHAGLDVRIHRSGTSVDLAPRLSKHGNKYLRRALYMPAMAAIVHDPHAKAFRDRLVARGKKKMQALAAVMRKLLTAAWALIRNPAPYDGAKLFATLQA</sequence>
<dbReference type="EMBL" id="JBHLTF010000012">
    <property type="protein sequence ID" value="MFC0717058.1"/>
    <property type="molecule type" value="Genomic_DNA"/>
</dbReference>
<gene>
    <name evidence="3" type="ORF">ACFFFU_04720</name>
</gene>
<name>A0ABV6SUE3_9GAMM</name>
<dbReference type="Pfam" id="PF01548">
    <property type="entry name" value="DEDD_Tnp_IS110"/>
    <property type="match status" value="1"/>
</dbReference>
<dbReference type="PANTHER" id="PTHR33055:SF3">
    <property type="entry name" value="PUTATIVE TRANSPOSASE FOR IS117-RELATED"/>
    <property type="match status" value="1"/>
</dbReference>
<dbReference type="Proteomes" id="UP001589898">
    <property type="component" value="Unassembled WGS sequence"/>
</dbReference>
<dbReference type="InterPro" id="IPR047650">
    <property type="entry name" value="Transpos_IS110"/>
</dbReference>
<feature type="domain" description="Transposase IS116/IS110/IS902 C-terminal" evidence="2">
    <location>
        <begin position="201"/>
        <end position="284"/>
    </location>
</feature>
<proteinExistence type="predicted"/>
<dbReference type="InterPro" id="IPR002525">
    <property type="entry name" value="Transp_IS110-like_N"/>
</dbReference>
<evidence type="ECO:0000259" key="1">
    <source>
        <dbReference type="Pfam" id="PF01548"/>
    </source>
</evidence>
<evidence type="ECO:0000259" key="2">
    <source>
        <dbReference type="Pfam" id="PF02371"/>
    </source>
</evidence>
<dbReference type="Pfam" id="PF02371">
    <property type="entry name" value="Transposase_20"/>
    <property type="match status" value="1"/>
</dbReference>
<comment type="caution">
    <text evidence="3">The sequence shown here is derived from an EMBL/GenBank/DDBJ whole genome shotgun (WGS) entry which is preliminary data.</text>
</comment>
<keyword evidence="4" id="KW-1185">Reference proteome</keyword>
<dbReference type="InterPro" id="IPR003346">
    <property type="entry name" value="Transposase_20"/>
</dbReference>
<accession>A0ABV6SUE3</accession>
<evidence type="ECO:0000313" key="4">
    <source>
        <dbReference type="Proteomes" id="UP001589898"/>
    </source>
</evidence>
<organism evidence="3 4">
    <name type="scientific">Luteimonas padinae</name>
    <dbReference type="NCBI Taxonomy" id="1714359"/>
    <lineage>
        <taxon>Bacteria</taxon>
        <taxon>Pseudomonadati</taxon>
        <taxon>Pseudomonadota</taxon>
        <taxon>Gammaproteobacteria</taxon>
        <taxon>Lysobacterales</taxon>
        <taxon>Lysobacteraceae</taxon>
        <taxon>Luteimonas</taxon>
    </lineage>
</organism>
<dbReference type="RefSeq" id="WP_386659275.1">
    <property type="nucleotide sequence ID" value="NZ_JBHLTF010000012.1"/>
</dbReference>
<evidence type="ECO:0000313" key="3">
    <source>
        <dbReference type="EMBL" id="MFC0717058.1"/>
    </source>
</evidence>
<protein>
    <submittedName>
        <fullName evidence="3">IS110 family transposase</fullName>
    </submittedName>
</protein>
<dbReference type="PANTHER" id="PTHR33055">
    <property type="entry name" value="TRANSPOSASE FOR INSERTION SEQUENCE ELEMENT IS1111A"/>
    <property type="match status" value="1"/>
</dbReference>